<evidence type="ECO:0000313" key="5">
    <source>
        <dbReference type="Proteomes" id="UP000002630"/>
    </source>
</evidence>
<feature type="compositionally biased region" description="Low complexity" evidence="1">
    <location>
        <begin position="38"/>
        <end position="53"/>
    </location>
</feature>
<sequence length="233" mass="25537">MQLCGTAVLLASALASCRAFTGVRPLVVPRAPAAHARLRHVSSSSDHPLGSGSARARATGPAPNVVRFSSPFEDVEHGDNDDEVDMMQREAEQLEAMIRGSRGIVVEAIEREWREEMLRVLGEEGEMLCSLAYEGYLDRGRGVIFVNVDMGLSSSNKGHDGAPCHSVFCSLEEVVTERSSRVKPADQMQIIRRCQEYDPEAGFVLVFGYKGMLGVQVIRPSMAPGEVFRSRRT</sequence>
<dbReference type="OrthoDB" id="204458at2759"/>
<evidence type="ECO:0000256" key="1">
    <source>
        <dbReference type="SAM" id="MobiDB-lite"/>
    </source>
</evidence>
<dbReference type="InterPro" id="IPR058586">
    <property type="entry name" value="Ajm-1"/>
</dbReference>
<gene>
    <name evidence="4" type="ORF">Esi_0151_0079</name>
</gene>
<dbReference type="EMBL" id="FN649760">
    <property type="protein sequence ID" value="CBN75667.1"/>
    <property type="molecule type" value="Genomic_DNA"/>
</dbReference>
<dbReference type="Pfam" id="PF26649">
    <property type="entry name" value="Ajm-1"/>
    <property type="match status" value="1"/>
</dbReference>
<evidence type="ECO:0000313" key="4">
    <source>
        <dbReference type="EMBL" id="CBN75667.1"/>
    </source>
</evidence>
<evidence type="ECO:0000256" key="2">
    <source>
        <dbReference type="SAM" id="SignalP"/>
    </source>
</evidence>
<reference evidence="4 5" key="1">
    <citation type="journal article" date="2010" name="Nature">
        <title>The Ectocarpus genome and the independent evolution of multicellularity in brown algae.</title>
        <authorList>
            <person name="Cock J.M."/>
            <person name="Sterck L."/>
            <person name="Rouze P."/>
            <person name="Scornet D."/>
            <person name="Allen A.E."/>
            <person name="Amoutzias G."/>
            <person name="Anthouard V."/>
            <person name="Artiguenave F."/>
            <person name="Aury J.M."/>
            <person name="Badger J.H."/>
            <person name="Beszteri B."/>
            <person name="Billiau K."/>
            <person name="Bonnet E."/>
            <person name="Bothwell J.H."/>
            <person name="Bowler C."/>
            <person name="Boyen C."/>
            <person name="Brownlee C."/>
            <person name="Carrano C.J."/>
            <person name="Charrier B."/>
            <person name="Cho G.Y."/>
            <person name="Coelho S.M."/>
            <person name="Collen J."/>
            <person name="Corre E."/>
            <person name="Da Silva C."/>
            <person name="Delage L."/>
            <person name="Delaroque N."/>
            <person name="Dittami S.M."/>
            <person name="Doulbeau S."/>
            <person name="Elias M."/>
            <person name="Farnham G."/>
            <person name="Gachon C.M."/>
            <person name="Gschloessl B."/>
            <person name="Heesch S."/>
            <person name="Jabbari K."/>
            <person name="Jubin C."/>
            <person name="Kawai H."/>
            <person name="Kimura K."/>
            <person name="Kloareg B."/>
            <person name="Kupper F.C."/>
            <person name="Lang D."/>
            <person name="Le Bail A."/>
            <person name="Leblanc C."/>
            <person name="Lerouge P."/>
            <person name="Lohr M."/>
            <person name="Lopez P.J."/>
            <person name="Martens C."/>
            <person name="Maumus F."/>
            <person name="Michel G."/>
            <person name="Miranda-Saavedra D."/>
            <person name="Morales J."/>
            <person name="Moreau H."/>
            <person name="Motomura T."/>
            <person name="Nagasato C."/>
            <person name="Napoli C.A."/>
            <person name="Nelson D.R."/>
            <person name="Nyvall-Collen P."/>
            <person name="Peters A.F."/>
            <person name="Pommier C."/>
            <person name="Potin P."/>
            <person name="Poulain J."/>
            <person name="Quesneville H."/>
            <person name="Read B."/>
            <person name="Rensing S.A."/>
            <person name="Ritter A."/>
            <person name="Rousvoal S."/>
            <person name="Samanta M."/>
            <person name="Samson G."/>
            <person name="Schroeder D.C."/>
            <person name="Segurens B."/>
            <person name="Strittmatter M."/>
            <person name="Tonon T."/>
            <person name="Tregear J.W."/>
            <person name="Valentin K."/>
            <person name="von Dassow P."/>
            <person name="Yamagishi T."/>
            <person name="Van de Peer Y."/>
            <person name="Wincker P."/>
        </authorList>
    </citation>
    <scope>NUCLEOTIDE SEQUENCE [LARGE SCALE GENOMIC DNA]</scope>
    <source>
        <strain evidence="5">Ec32 / CCAP1310/4</strain>
    </source>
</reference>
<evidence type="ECO:0000259" key="3">
    <source>
        <dbReference type="Pfam" id="PF26649"/>
    </source>
</evidence>
<organism evidence="4 5">
    <name type="scientific">Ectocarpus siliculosus</name>
    <name type="common">Brown alga</name>
    <name type="synonym">Conferva siliculosa</name>
    <dbReference type="NCBI Taxonomy" id="2880"/>
    <lineage>
        <taxon>Eukaryota</taxon>
        <taxon>Sar</taxon>
        <taxon>Stramenopiles</taxon>
        <taxon>Ochrophyta</taxon>
        <taxon>PX clade</taxon>
        <taxon>Phaeophyceae</taxon>
        <taxon>Ectocarpales</taxon>
        <taxon>Ectocarpaceae</taxon>
        <taxon>Ectocarpus</taxon>
    </lineage>
</organism>
<name>D8LFU3_ECTSI</name>
<proteinExistence type="predicted"/>
<dbReference type="AlphaFoldDB" id="D8LFU3"/>
<feature type="chain" id="PRO_5003117141" description="Apical junction molecule ajm1 alpha/beta domain-containing protein" evidence="2">
    <location>
        <begin position="20"/>
        <end position="233"/>
    </location>
</feature>
<keyword evidence="5" id="KW-1185">Reference proteome</keyword>
<dbReference type="InParanoid" id="D8LFU3"/>
<feature type="domain" description="Apical junction molecule ajm1 alpha/beta" evidence="3">
    <location>
        <begin position="128"/>
        <end position="205"/>
    </location>
</feature>
<keyword evidence="2" id="KW-0732">Signal</keyword>
<feature type="signal peptide" evidence="2">
    <location>
        <begin position="1"/>
        <end position="19"/>
    </location>
</feature>
<protein>
    <recommendedName>
        <fullName evidence="3">Apical junction molecule ajm1 alpha/beta domain-containing protein</fullName>
    </recommendedName>
</protein>
<accession>D8LFU3</accession>
<dbReference type="Proteomes" id="UP000002630">
    <property type="component" value="Unassembled WGS sequence"/>
</dbReference>
<feature type="region of interest" description="Disordered" evidence="1">
    <location>
        <begin position="38"/>
        <end position="61"/>
    </location>
</feature>